<dbReference type="Pfam" id="PF10615">
    <property type="entry name" value="DUF2470"/>
    <property type="match status" value="1"/>
</dbReference>
<dbReference type="PANTHER" id="PTHR13343">
    <property type="entry name" value="CREG1 PROTEIN"/>
    <property type="match status" value="1"/>
</dbReference>
<reference evidence="4 5" key="1">
    <citation type="submission" date="2017-08" db="EMBL/GenBank/DDBJ databases">
        <title>Acidophilic green algal genome provides insights into adaptation to an acidic environment.</title>
        <authorList>
            <person name="Hirooka S."/>
            <person name="Hirose Y."/>
            <person name="Kanesaki Y."/>
            <person name="Higuchi S."/>
            <person name="Fujiwara T."/>
            <person name="Onuma R."/>
            <person name="Era A."/>
            <person name="Ohbayashi R."/>
            <person name="Uzuka A."/>
            <person name="Nozaki H."/>
            <person name="Yoshikawa H."/>
            <person name="Miyagishima S.Y."/>
        </authorList>
    </citation>
    <scope>NUCLEOTIDE SEQUENCE [LARGE SCALE GENOMIC DNA]</scope>
    <source>
        <strain evidence="4 5">NIES-2499</strain>
    </source>
</reference>
<evidence type="ECO:0008006" key="6">
    <source>
        <dbReference type="Google" id="ProtNLM"/>
    </source>
</evidence>
<proteinExistence type="predicted"/>
<dbReference type="PANTHER" id="PTHR13343:SF22">
    <property type="entry name" value="GLUTAMYL-TRNA REDUCTASE-BINDING PROTEIN, CHLOROPLASTIC"/>
    <property type="match status" value="1"/>
</dbReference>
<dbReference type="Pfam" id="PF01243">
    <property type="entry name" value="PNPOx_N"/>
    <property type="match status" value="1"/>
</dbReference>
<dbReference type="Proteomes" id="UP000232323">
    <property type="component" value="Unassembled WGS sequence"/>
</dbReference>
<sequence length="297" mass="32198">MMSDKVLRHPKASSRIHCAPSIIFRRSLVAREATNKPSPAETARTIVSIVGDGTLSTLSPDGAPIGTPVSYTLDKEGSTWVNLPAHAPEIQYLKANSRCSLLVKPQSLPARAVASVSLVGRISVTDPGSHHNNAGAQEASPPSPSSSLSAPSSSFRMNLDKALYFGGLDESLHMHEVSASEYLSAEPDVLRNTAAELVKLWNEERAEDVYRIVSQAVKVPLSQMLYAELLWVDRLGLYISCEKEGGESKVVRVPFIRPVLDERDARSAITMAAQIAWEEERPYTPAPPTTSLTAVNN</sequence>
<protein>
    <recommendedName>
        <fullName evidence="6">DUF2470 domain-containing protein</fullName>
    </recommendedName>
</protein>
<gene>
    <name evidence="4" type="ORF">CEUSTIGMA_g10698.t1</name>
</gene>
<accession>A0A250XK28</accession>
<dbReference type="SUPFAM" id="SSF50475">
    <property type="entry name" value="FMN-binding split barrel"/>
    <property type="match status" value="1"/>
</dbReference>
<dbReference type="InterPro" id="IPR011576">
    <property type="entry name" value="Pyridox_Oxase_N"/>
</dbReference>
<dbReference type="InterPro" id="IPR037119">
    <property type="entry name" value="Haem_oxidase_HugZ-like_sf"/>
</dbReference>
<feature type="domain" description="Pyridoxamine 5'-phosphate oxidase N-terminal" evidence="2">
    <location>
        <begin position="53"/>
        <end position="134"/>
    </location>
</feature>
<evidence type="ECO:0000256" key="1">
    <source>
        <dbReference type="SAM" id="MobiDB-lite"/>
    </source>
</evidence>
<evidence type="ECO:0000259" key="3">
    <source>
        <dbReference type="Pfam" id="PF10615"/>
    </source>
</evidence>
<name>A0A250XK28_9CHLO</name>
<keyword evidence="5" id="KW-1185">Reference proteome</keyword>
<dbReference type="InterPro" id="IPR012349">
    <property type="entry name" value="Split_barrel_FMN-bd"/>
</dbReference>
<dbReference type="EMBL" id="BEGY01000095">
    <property type="protein sequence ID" value="GAX83272.1"/>
    <property type="molecule type" value="Genomic_DNA"/>
</dbReference>
<dbReference type="STRING" id="1157962.A0A250XK28"/>
<dbReference type="InterPro" id="IPR019595">
    <property type="entry name" value="DUF2470"/>
</dbReference>
<dbReference type="GO" id="GO:0005737">
    <property type="term" value="C:cytoplasm"/>
    <property type="evidence" value="ECO:0007669"/>
    <property type="project" value="UniProtKB-ARBA"/>
</dbReference>
<dbReference type="AlphaFoldDB" id="A0A250XK28"/>
<organism evidence="4 5">
    <name type="scientific">Chlamydomonas eustigma</name>
    <dbReference type="NCBI Taxonomy" id="1157962"/>
    <lineage>
        <taxon>Eukaryota</taxon>
        <taxon>Viridiplantae</taxon>
        <taxon>Chlorophyta</taxon>
        <taxon>core chlorophytes</taxon>
        <taxon>Chlorophyceae</taxon>
        <taxon>CS clade</taxon>
        <taxon>Chlamydomonadales</taxon>
        <taxon>Chlamydomonadaceae</taxon>
        <taxon>Chlamydomonas</taxon>
    </lineage>
</organism>
<dbReference type="Gene3D" id="3.20.180.10">
    <property type="entry name" value="PNP-oxidase-like"/>
    <property type="match status" value="1"/>
</dbReference>
<feature type="region of interest" description="Disordered" evidence="1">
    <location>
        <begin position="124"/>
        <end position="153"/>
    </location>
</feature>
<comment type="caution">
    <text evidence="4">The sequence shown here is derived from an EMBL/GenBank/DDBJ whole genome shotgun (WGS) entry which is preliminary data.</text>
</comment>
<evidence type="ECO:0000259" key="2">
    <source>
        <dbReference type="Pfam" id="PF01243"/>
    </source>
</evidence>
<dbReference type="Gene3D" id="2.30.110.10">
    <property type="entry name" value="Electron Transport, Fmn-binding Protein, Chain A"/>
    <property type="match status" value="1"/>
</dbReference>
<evidence type="ECO:0000313" key="5">
    <source>
        <dbReference type="Proteomes" id="UP000232323"/>
    </source>
</evidence>
<feature type="domain" description="DUF2470" evidence="3">
    <location>
        <begin position="202"/>
        <end position="269"/>
    </location>
</feature>
<dbReference type="OrthoDB" id="2138282at2759"/>
<evidence type="ECO:0000313" key="4">
    <source>
        <dbReference type="EMBL" id="GAX83272.1"/>
    </source>
</evidence>